<gene>
    <name evidence="1" type="ORF">HA050_17035</name>
</gene>
<sequence>MHGLILGWLKSKTLFSVCDTMILERLATAGPSFLASPRNEAKRQQHYTKAPHLRTAAAAELASLKQASKKPRPLVPRLGVFQGDFKKPYAESVLIVFFGLFADKKNLKYQLSSTATTCFLFPPIIAHQ</sequence>
<evidence type="ECO:0000313" key="2">
    <source>
        <dbReference type="Proteomes" id="UP000712570"/>
    </source>
</evidence>
<evidence type="ECO:0000313" key="1">
    <source>
        <dbReference type="EMBL" id="NHQ87820.1"/>
    </source>
</evidence>
<proteinExistence type="predicted"/>
<dbReference type="EMBL" id="JAAOLX010000009">
    <property type="protein sequence ID" value="NHQ87820.1"/>
    <property type="molecule type" value="Genomic_DNA"/>
</dbReference>
<accession>A0ABX0KT27</accession>
<dbReference type="Proteomes" id="UP000712570">
    <property type="component" value="Unassembled WGS sequence"/>
</dbReference>
<dbReference type="RefSeq" id="WP_166828788.1">
    <property type="nucleotide sequence ID" value="NZ_JAAOLX010000009.1"/>
</dbReference>
<keyword evidence="2" id="KW-1185">Reference proteome</keyword>
<reference evidence="1 2" key="1">
    <citation type="submission" date="2020-03" db="EMBL/GenBank/DDBJ databases">
        <title>Draft genome sequence of environmentally isolated violet-colored cultures.</title>
        <authorList>
            <person name="Wilson H.S."/>
        </authorList>
    </citation>
    <scope>NUCLEOTIDE SEQUENCE [LARGE SCALE GENOMIC DNA]</scope>
    <source>
        <strain evidence="1 2">HSC-16F04</strain>
    </source>
</reference>
<protein>
    <submittedName>
        <fullName evidence="1">Uncharacterized protein</fullName>
    </submittedName>
</protein>
<organism evidence="1 2">
    <name type="scientific">Iodobacter violaceini</name>
    <dbReference type="NCBI Taxonomy" id="3044271"/>
    <lineage>
        <taxon>Bacteria</taxon>
        <taxon>Pseudomonadati</taxon>
        <taxon>Pseudomonadota</taxon>
        <taxon>Betaproteobacteria</taxon>
        <taxon>Neisseriales</taxon>
        <taxon>Chitinibacteraceae</taxon>
        <taxon>Iodobacter</taxon>
    </lineage>
</organism>
<name>A0ABX0KT27_9NEIS</name>
<comment type="caution">
    <text evidence="1">The sequence shown here is derived from an EMBL/GenBank/DDBJ whole genome shotgun (WGS) entry which is preliminary data.</text>
</comment>